<proteinExistence type="predicted"/>
<keyword evidence="5" id="KW-1185">Reference proteome</keyword>
<feature type="transmembrane region" description="Helical" evidence="2">
    <location>
        <begin position="517"/>
        <end position="536"/>
    </location>
</feature>
<evidence type="ECO:0000259" key="3">
    <source>
        <dbReference type="Pfam" id="PF06808"/>
    </source>
</evidence>
<feature type="transmembrane region" description="Helical" evidence="2">
    <location>
        <begin position="647"/>
        <end position="674"/>
    </location>
</feature>
<keyword evidence="2" id="KW-0812">Transmembrane</keyword>
<feature type="transmembrane region" description="Helical" evidence="2">
    <location>
        <begin position="72"/>
        <end position="89"/>
    </location>
</feature>
<keyword evidence="1" id="KW-1003">Cell membrane</keyword>
<evidence type="ECO:0000313" key="5">
    <source>
        <dbReference type="Proteomes" id="UP001597299"/>
    </source>
</evidence>
<keyword evidence="1" id="KW-0997">Cell inner membrane</keyword>
<keyword evidence="2" id="KW-0472">Membrane</keyword>
<dbReference type="RefSeq" id="WP_213352760.1">
    <property type="nucleotide sequence ID" value="NZ_JAHBGB010000027.1"/>
</dbReference>
<sequence length="690" mass="73056">MSKEESPSPDAIRLELDEAKVRELEEAYDPEIRFRPLAPGVGYLVGGLLVVLSLFHYYTAGFGLLQETMHRGIHLSFVLGLVFLVFPATRRGYTQPARAGLLRPLGIALPDWVLAIAAVVAVMHIPLIPLDDLAFRVGNPTTLDVILGGLLILALLEATRRSLGVPLPIIALVFMAYALWGPYMPGILVHPGASVSQLIDHLYLTTQGIYGVALGVVATYVFHFVLFGVFATRIGLGQLFLDCAAWVAGRYAGGPAKVSIFGSALFGMISGSSVANTVTVGSLTIPAMIRLGYKRHFAAAVEATASTGGQITPPIMGAAAFLMIEFLNLPYTTIILAAIVPAFMHFFGVFIQVHFEAKRNGLRGLEPHEMPDVKAALKRDWPTIIPLVALIAILLAGYTPYLAAFWGITLCIAVGLLNPRNRMSLTDIAEGLRDGAKYALAVGAAAATVGIVVGVVTLSGVGFKVSFIVTSTAASMASWAGAALPAALAAPQTLTLLFTLLMTGVVCILMGCGIPTTANYIIMATIAAPALGLLGVEPIVAHFFVFYYGVLADITPPVALAAYAAAGMANADPFRTGNTAFRLGLGKVLVPFVFVFSPSLLLVTKGFNWPDFVLAFAGCVIGITCLGASISGWMLTGLRAWERLVLAVAALLLVAPELYSSLLGLALFIPVLLIQRARRTQAQHGSFSPQ</sequence>
<dbReference type="PANTHER" id="PTHR43849:SF2">
    <property type="entry name" value="BLL3936 PROTEIN"/>
    <property type="match status" value="1"/>
</dbReference>
<evidence type="ECO:0000313" key="4">
    <source>
        <dbReference type="EMBL" id="MFD2141550.1"/>
    </source>
</evidence>
<feature type="transmembrane region" description="Helical" evidence="2">
    <location>
        <begin position="467"/>
        <end position="487"/>
    </location>
</feature>
<dbReference type="EMBL" id="JBHUHD010000001">
    <property type="protein sequence ID" value="MFD2141550.1"/>
    <property type="molecule type" value="Genomic_DNA"/>
</dbReference>
<feature type="transmembrane region" description="Helical" evidence="2">
    <location>
        <begin position="208"/>
        <end position="231"/>
    </location>
</feature>
<comment type="function">
    <text evidence="1">Part of the tripartite ATP-independent periplasmic (TRAP) transport system.</text>
</comment>
<feature type="transmembrane region" description="Helical" evidence="2">
    <location>
        <begin position="163"/>
        <end position="180"/>
    </location>
</feature>
<feature type="transmembrane region" description="Helical" evidence="2">
    <location>
        <begin position="331"/>
        <end position="355"/>
    </location>
</feature>
<feature type="transmembrane region" description="Helical" evidence="2">
    <location>
        <begin position="494"/>
        <end position="511"/>
    </location>
</feature>
<feature type="transmembrane region" description="Helical" evidence="2">
    <location>
        <begin position="137"/>
        <end position="156"/>
    </location>
</feature>
<dbReference type="NCBIfam" id="TIGR02123">
    <property type="entry name" value="TRAP_fused"/>
    <property type="match status" value="1"/>
</dbReference>
<feature type="transmembrane region" description="Helical" evidence="2">
    <location>
        <begin position="585"/>
        <end position="603"/>
    </location>
</feature>
<feature type="transmembrane region" description="Helical" evidence="2">
    <location>
        <begin position="543"/>
        <end position="565"/>
    </location>
</feature>
<feature type="transmembrane region" description="Helical" evidence="2">
    <location>
        <begin position="612"/>
        <end position="635"/>
    </location>
</feature>
<dbReference type="Proteomes" id="UP001597299">
    <property type="component" value="Unassembled WGS sequence"/>
</dbReference>
<evidence type="ECO:0000256" key="1">
    <source>
        <dbReference type="RuleBase" id="RU369079"/>
    </source>
</evidence>
<gene>
    <name evidence="4" type="ORF">ACFSNC_14155</name>
</gene>
<evidence type="ECO:0000256" key="2">
    <source>
        <dbReference type="SAM" id="Phobius"/>
    </source>
</evidence>
<comment type="subcellular location">
    <subcellularLocation>
        <location evidence="1">Cell inner membrane</location>
        <topology evidence="1">Multi-pass membrane protein</topology>
    </subcellularLocation>
</comment>
<feature type="transmembrane region" description="Helical" evidence="2">
    <location>
        <begin position="41"/>
        <end position="60"/>
    </location>
</feature>
<comment type="caution">
    <text evidence="4">The sequence shown here is derived from an EMBL/GenBank/DDBJ whole genome shotgun (WGS) entry which is preliminary data.</text>
</comment>
<feature type="transmembrane region" description="Helical" evidence="2">
    <location>
        <begin position="384"/>
        <end position="417"/>
    </location>
</feature>
<keyword evidence="1" id="KW-0813">Transport</keyword>
<name>A0ABW4YZB5_9HYPH</name>
<accession>A0ABW4YZB5</accession>
<feature type="transmembrane region" description="Helical" evidence="2">
    <location>
        <begin position="438"/>
        <end position="461"/>
    </location>
</feature>
<dbReference type="InterPro" id="IPR010656">
    <property type="entry name" value="DctM"/>
</dbReference>
<organism evidence="4 5">
    <name type="scientific">Ancylobacter oerskovii</name>
    <dbReference type="NCBI Taxonomy" id="459519"/>
    <lineage>
        <taxon>Bacteria</taxon>
        <taxon>Pseudomonadati</taxon>
        <taxon>Pseudomonadota</taxon>
        <taxon>Alphaproteobacteria</taxon>
        <taxon>Hyphomicrobiales</taxon>
        <taxon>Xanthobacteraceae</taxon>
        <taxon>Ancylobacter</taxon>
    </lineage>
</organism>
<keyword evidence="2" id="KW-1133">Transmembrane helix</keyword>
<dbReference type="Pfam" id="PF06808">
    <property type="entry name" value="DctM"/>
    <property type="match status" value="1"/>
</dbReference>
<reference evidence="5" key="1">
    <citation type="journal article" date="2019" name="Int. J. Syst. Evol. Microbiol.">
        <title>The Global Catalogue of Microorganisms (GCM) 10K type strain sequencing project: providing services to taxonomists for standard genome sequencing and annotation.</title>
        <authorList>
            <consortium name="The Broad Institute Genomics Platform"/>
            <consortium name="The Broad Institute Genome Sequencing Center for Infectious Disease"/>
            <person name="Wu L."/>
            <person name="Ma J."/>
        </authorList>
    </citation>
    <scope>NUCLEOTIDE SEQUENCE [LARGE SCALE GENOMIC DNA]</scope>
    <source>
        <strain evidence="5">CCM 7435</strain>
    </source>
</reference>
<dbReference type="PANTHER" id="PTHR43849">
    <property type="entry name" value="BLL3936 PROTEIN"/>
    <property type="match status" value="1"/>
</dbReference>
<protein>
    <submittedName>
        <fullName evidence="4">TRAP transporter permease</fullName>
    </submittedName>
</protein>
<feature type="transmembrane region" description="Helical" evidence="2">
    <location>
        <begin position="101"/>
        <end position="125"/>
    </location>
</feature>
<feature type="domain" description="TRAP C4-dicarboxylate transport system permease DctM subunit" evidence="3">
    <location>
        <begin position="150"/>
        <end position="604"/>
    </location>
</feature>
<dbReference type="InterPro" id="IPR011853">
    <property type="entry name" value="TRAP_DctM-Dct_fused"/>
</dbReference>